<dbReference type="PANTHER" id="PTHR11088:SF60">
    <property type="entry name" value="TRNA DIMETHYLALLYLTRANSFERASE"/>
    <property type="match status" value="1"/>
</dbReference>
<comment type="subunit">
    <text evidence="10">Monomer.</text>
</comment>
<proteinExistence type="inferred from homology"/>
<gene>
    <name evidence="10" type="primary">miaA</name>
    <name evidence="14" type="ORF">J2S01_002193</name>
</gene>
<dbReference type="Proteomes" id="UP001239167">
    <property type="component" value="Unassembled WGS sequence"/>
</dbReference>
<dbReference type="NCBIfam" id="TIGR00174">
    <property type="entry name" value="miaA"/>
    <property type="match status" value="1"/>
</dbReference>
<feature type="binding site" evidence="10">
    <location>
        <begin position="16"/>
        <end position="23"/>
    </location>
    <ligand>
        <name>ATP</name>
        <dbReference type="ChEBI" id="CHEBI:30616"/>
    </ligand>
</feature>
<evidence type="ECO:0000256" key="8">
    <source>
        <dbReference type="ARBA" id="ARBA00022842"/>
    </source>
</evidence>
<protein>
    <recommendedName>
        <fullName evidence="10">tRNA dimethylallyltransferase</fullName>
        <ecNumber evidence="10">2.5.1.75</ecNumber>
    </recommendedName>
    <alternativeName>
        <fullName evidence="10">Dimethylallyl diphosphate:tRNA dimethylallyltransferase</fullName>
        <shortName evidence="10">DMAPP:tRNA dimethylallyltransferase</shortName>
        <shortName evidence="10">DMATase</shortName>
    </alternativeName>
    <alternativeName>
        <fullName evidence="10">Isopentenyl-diphosphate:tRNA isopentenyltransferase</fullName>
        <shortName evidence="10">IPP transferase</shortName>
        <shortName evidence="10">IPPT</shortName>
        <shortName evidence="10">IPTase</shortName>
    </alternativeName>
</protein>
<comment type="caution">
    <text evidence="14">The sequence shown here is derived from an EMBL/GenBank/DDBJ whole genome shotgun (WGS) entry which is preliminary data.</text>
</comment>
<evidence type="ECO:0000256" key="2">
    <source>
        <dbReference type="ARBA" id="ARBA00003213"/>
    </source>
</evidence>
<keyword evidence="15" id="KW-1185">Reference proteome</keyword>
<dbReference type="SUPFAM" id="SSF52540">
    <property type="entry name" value="P-loop containing nucleoside triphosphate hydrolases"/>
    <property type="match status" value="1"/>
</dbReference>
<comment type="similarity">
    <text evidence="3 10 13">Belongs to the IPP transferase family.</text>
</comment>
<evidence type="ECO:0000256" key="6">
    <source>
        <dbReference type="ARBA" id="ARBA00022741"/>
    </source>
</evidence>
<organism evidence="14 15">
    <name type="scientific">Pectinatus haikarae</name>
    <dbReference type="NCBI Taxonomy" id="349096"/>
    <lineage>
        <taxon>Bacteria</taxon>
        <taxon>Bacillati</taxon>
        <taxon>Bacillota</taxon>
        <taxon>Negativicutes</taxon>
        <taxon>Selenomonadales</taxon>
        <taxon>Selenomonadaceae</taxon>
        <taxon>Pectinatus</taxon>
    </lineage>
</organism>
<evidence type="ECO:0000256" key="1">
    <source>
        <dbReference type="ARBA" id="ARBA00001946"/>
    </source>
</evidence>
<dbReference type="PANTHER" id="PTHR11088">
    <property type="entry name" value="TRNA DIMETHYLALLYLTRANSFERASE"/>
    <property type="match status" value="1"/>
</dbReference>
<dbReference type="GO" id="GO:0052381">
    <property type="term" value="F:tRNA dimethylallyltransferase activity"/>
    <property type="evidence" value="ECO:0007669"/>
    <property type="project" value="UniProtKB-EC"/>
</dbReference>
<feature type="site" description="Interaction with substrate tRNA" evidence="10">
    <location>
        <position position="107"/>
    </location>
</feature>
<evidence type="ECO:0000256" key="5">
    <source>
        <dbReference type="ARBA" id="ARBA00022694"/>
    </source>
</evidence>
<dbReference type="Gene3D" id="1.10.20.140">
    <property type="match status" value="1"/>
</dbReference>
<reference evidence="14 15" key="1">
    <citation type="submission" date="2023-07" db="EMBL/GenBank/DDBJ databases">
        <title>Genomic Encyclopedia of Type Strains, Phase IV (KMG-IV): sequencing the most valuable type-strain genomes for metagenomic binning, comparative biology and taxonomic classification.</title>
        <authorList>
            <person name="Goeker M."/>
        </authorList>
    </citation>
    <scope>NUCLEOTIDE SEQUENCE [LARGE SCALE GENOMIC DNA]</scope>
    <source>
        <strain evidence="14 15">DSM 16980</strain>
    </source>
</reference>
<keyword evidence="8 10" id="KW-0460">Magnesium</keyword>
<dbReference type="HAMAP" id="MF_00185">
    <property type="entry name" value="IPP_trans"/>
    <property type="match status" value="1"/>
</dbReference>
<dbReference type="InterPro" id="IPR039657">
    <property type="entry name" value="Dimethylallyltransferase"/>
</dbReference>
<feature type="site" description="Interaction with substrate tRNA" evidence="10">
    <location>
        <position position="130"/>
    </location>
</feature>
<feature type="region of interest" description="Interaction with substrate tRNA" evidence="10">
    <location>
        <begin position="41"/>
        <end position="44"/>
    </location>
</feature>
<dbReference type="EC" id="2.5.1.75" evidence="10"/>
<evidence type="ECO:0000256" key="10">
    <source>
        <dbReference type="HAMAP-Rule" id="MF_00185"/>
    </source>
</evidence>
<comment type="catalytic activity">
    <reaction evidence="9 10 11">
        <text>adenosine(37) in tRNA + dimethylallyl diphosphate = N(6)-dimethylallyladenosine(37) in tRNA + diphosphate</text>
        <dbReference type="Rhea" id="RHEA:26482"/>
        <dbReference type="Rhea" id="RHEA-COMP:10162"/>
        <dbReference type="Rhea" id="RHEA-COMP:10375"/>
        <dbReference type="ChEBI" id="CHEBI:33019"/>
        <dbReference type="ChEBI" id="CHEBI:57623"/>
        <dbReference type="ChEBI" id="CHEBI:74411"/>
        <dbReference type="ChEBI" id="CHEBI:74415"/>
        <dbReference type="EC" id="2.5.1.75"/>
    </reaction>
</comment>
<evidence type="ECO:0000256" key="13">
    <source>
        <dbReference type="RuleBase" id="RU003785"/>
    </source>
</evidence>
<evidence type="ECO:0000313" key="15">
    <source>
        <dbReference type="Proteomes" id="UP001239167"/>
    </source>
</evidence>
<evidence type="ECO:0000256" key="11">
    <source>
        <dbReference type="RuleBase" id="RU003783"/>
    </source>
</evidence>
<keyword evidence="7 10" id="KW-0067">ATP-binding</keyword>
<feature type="binding site" evidence="10">
    <location>
        <begin position="18"/>
        <end position="23"/>
    </location>
    <ligand>
        <name>substrate</name>
    </ligand>
</feature>
<dbReference type="Gene3D" id="3.40.50.300">
    <property type="entry name" value="P-loop containing nucleotide triphosphate hydrolases"/>
    <property type="match status" value="1"/>
</dbReference>
<comment type="function">
    <text evidence="2 10 12">Catalyzes the transfer of a dimethylallyl group onto the adenine at position 37 in tRNAs that read codons beginning with uridine, leading to the formation of N6-(dimethylallyl)adenosine (i(6)A).</text>
</comment>
<accession>A0ABT9YAE1</accession>
<evidence type="ECO:0000256" key="9">
    <source>
        <dbReference type="ARBA" id="ARBA00049563"/>
    </source>
</evidence>
<keyword evidence="5 10" id="KW-0819">tRNA processing</keyword>
<dbReference type="RefSeq" id="WP_307224780.1">
    <property type="nucleotide sequence ID" value="NZ_CP116940.1"/>
</dbReference>
<evidence type="ECO:0000256" key="4">
    <source>
        <dbReference type="ARBA" id="ARBA00022679"/>
    </source>
</evidence>
<dbReference type="InterPro" id="IPR027417">
    <property type="entry name" value="P-loop_NTPase"/>
</dbReference>
<sequence>MATENQEKKRVIVILGPTAVGKTELSLMLAKYLHTEIISGDSMLVYNGLDIGTAKPSKTELCEIRHHLIDILPPQAAFNVTSFCDKADALINKLNAQHKIPIIAGGTGLYIKSLLEGYNFNQAPENPPLRSQLQTLAEKYGREHVLSMLAKVDPDTASRLHINNFRRIIRALEVYEYNKDTISRDKFSPDGNSRYNAVIIGLNRQRSDLYERINRRVDVMMESGWLSEVDRLLKDGVSRSSQSMQAIGYKQLAAYLAGEKNLSCTIDEIKKSTRHFAKRQLTWYRKMPYINWFWTDKTATDVLAEEVHKFIIQKFDYE</sequence>
<keyword evidence="6 10" id="KW-0547">Nucleotide-binding</keyword>
<comment type="caution">
    <text evidence="10">Lacks conserved residue(s) required for the propagation of feature annotation.</text>
</comment>
<dbReference type="InterPro" id="IPR018022">
    <property type="entry name" value="IPT"/>
</dbReference>
<dbReference type="Pfam" id="PF01715">
    <property type="entry name" value="IPPT"/>
    <property type="match status" value="1"/>
</dbReference>
<evidence type="ECO:0000256" key="3">
    <source>
        <dbReference type="ARBA" id="ARBA00005842"/>
    </source>
</evidence>
<evidence type="ECO:0000313" key="14">
    <source>
        <dbReference type="EMBL" id="MDQ0204465.1"/>
    </source>
</evidence>
<name>A0ABT9YAE1_9FIRM</name>
<comment type="cofactor">
    <cofactor evidence="1 10">
        <name>Mg(2+)</name>
        <dbReference type="ChEBI" id="CHEBI:18420"/>
    </cofactor>
</comment>
<evidence type="ECO:0000256" key="7">
    <source>
        <dbReference type="ARBA" id="ARBA00022840"/>
    </source>
</evidence>
<evidence type="ECO:0000256" key="12">
    <source>
        <dbReference type="RuleBase" id="RU003784"/>
    </source>
</evidence>
<dbReference type="EMBL" id="JAUSUE010000016">
    <property type="protein sequence ID" value="MDQ0204465.1"/>
    <property type="molecule type" value="Genomic_DNA"/>
</dbReference>
<keyword evidence="4 10" id="KW-0808">Transferase</keyword>